<proteinExistence type="predicted"/>
<dbReference type="HOGENOM" id="CLU_1603370_0_0_1"/>
<gene>
    <name evidence="1" type="primary">Piso0_004738</name>
    <name evidence="1" type="ORF">GNLVRS01_PISO0N00123g</name>
</gene>
<evidence type="ECO:0000313" key="1">
    <source>
        <dbReference type="EMBL" id="CCE86259.1"/>
    </source>
</evidence>
<dbReference type="Proteomes" id="UP000005222">
    <property type="component" value="Chromosome N"/>
</dbReference>
<organism evidence="1 2">
    <name type="scientific">Pichia sorbitophila (strain ATCC MYA-4447 / BCRC 22081 / CBS 7064 / NBRC 10061 / NRRL Y-12695)</name>
    <name type="common">Hybrid yeast</name>
    <dbReference type="NCBI Taxonomy" id="559304"/>
    <lineage>
        <taxon>Eukaryota</taxon>
        <taxon>Fungi</taxon>
        <taxon>Dikarya</taxon>
        <taxon>Ascomycota</taxon>
        <taxon>Saccharomycotina</taxon>
        <taxon>Pichiomycetes</taxon>
        <taxon>Debaryomycetaceae</taxon>
        <taxon>Millerozyma</taxon>
    </lineage>
</organism>
<accession>G8Y0A6</accession>
<sequence length="181" mass="19879">MISFFFALKFLKIRRISLLIMKFLLLSLFVFTCSLSSLVSAKYILGKELNSTSVAIFESNTKIDKQNPGTPSYIVSIDDPLVKRLLAAEKNFNDAVSESGLSAQAFLKKRELELYEFTPVAGSVLQKRCNDKPASSCRKAVVCDGSGQNAPCSHCPDSCKCTFYIHGGGSTDCCVEAWFCS</sequence>
<reference evidence="1 2" key="1">
    <citation type="journal article" date="2012" name="G3 (Bethesda)">
        <title>Pichia sorbitophila, an interspecies yeast hybrid reveals early steps of genome resolution following polyploidization.</title>
        <authorList>
            <person name="Leh Louis V."/>
            <person name="Despons L."/>
            <person name="Friedrich A."/>
            <person name="Martin T."/>
            <person name="Durrens P."/>
            <person name="Casaregola S."/>
            <person name="Neuveglise C."/>
            <person name="Fairhead C."/>
            <person name="Marck C."/>
            <person name="Cruz J.A."/>
            <person name="Straub M.L."/>
            <person name="Kugler V."/>
            <person name="Sacerdot C."/>
            <person name="Uzunov Z."/>
            <person name="Thierry A."/>
            <person name="Weiss S."/>
            <person name="Bleykasten C."/>
            <person name="De Montigny J."/>
            <person name="Jacques N."/>
            <person name="Jung P."/>
            <person name="Lemaire M."/>
            <person name="Mallet S."/>
            <person name="Morel G."/>
            <person name="Richard G.F."/>
            <person name="Sarkar A."/>
            <person name="Savel G."/>
            <person name="Schacherer J."/>
            <person name="Seret M.L."/>
            <person name="Talla E."/>
            <person name="Samson G."/>
            <person name="Jubin C."/>
            <person name="Poulain J."/>
            <person name="Vacherie B."/>
            <person name="Barbe V."/>
            <person name="Pelletier E."/>
            <person name="Sherman D.J."/>
            <person name="Westhof E."/>
            <person name="Weissenbach J."/>
            <person name="Baret P.V."/>
            <person name="Wincker P."/>
            <person name="Gaillardin C."/>
            <person name="Dujon B."/>
            <person name="Souciet J.L."/>
        </authorList>
    </citation>
    <scope>NUCLEOTIDE SEQUENCE [LARGE SCALE GENOMIC DNA]</scope>
    <source>
        <strain evidence="2">ATCC MYA-4447 / BCRC 22081 / CBS 7064 / NBRC 10061 / NRRL Y-12695</strain>
    </source>
</reference>
<dbReference type="AlphaFoldDB" id="G8Y0A6"/>
<dbReference type="InParanoid" id="G8Y0A6"/>
<protein>
    <submittedName>
        <fullName evidence="1">Piso0_004738 protein</fullName>
    </submittedName>
</protein>
<dbReference type="EMBL" id="FO082046">
    <property type="protein sequence ID" value="CCE86259.1"/>
    <property type="molecule type" value="Genomic_DNA"/>
</dbReference>
<name>G8Y0A6_PICSO</name>
<keyword evidence="2" id="KW-1185">Reference proteome</keyword>
<evidence type="ECO:0000313" key="2">
    <source>
        <dbReference type="Proteomes" id="UP000005222"/>
    </source>
</evidence>